<name>A0A5Q2TLE8_9BACI</name>
<dbReference type="PANTHER" id="PTHR43249:SF1">
    <property type="entry name" value="D-GLUCOSIDE 3-DEHYDROGENASE"/>
    <property type="match status" value="1"/>
</dbReference>
<accession>A0A5Q2TLE8</accession>
<evidence type="ECO:0000259" key="1">
    <source>
        <dbReference type="Pfam" id="PF01408"/>
    </source>
</evidence>
<sequence>MQHVRIGIIGVGTMGKRHATYLQDQLITGASLTAVLETDAERVGFLRDHLNKSVRVFTDEETFFTSGLIDAVIIATPHYDHSRLAIKAFEHGLHVLCEKPAGVYTKQVREMNEAAQQSGKIFSMMYNQRTNPLYQKLRDLIQTGELGNIRRINWIITTWYRSQSYYDSGGWRATWAGEGGGVLINQCPHQLDLWQWMTGMMPKRIRAFCYFGKHRDIEVEDEVTAFAEYENGATGVFITTTSEAPGTNRLEITGDRGKVVVENGKLDFWRLRVSEPEFNQTYQGGFGTPESWRVDIPIKGKETAHPGITQNFIDAILKGTELLAPGEEGIKGLSLSNAMQLSAWLDDWVNLPIDEELYYQYLQDKIKNSKVKKTDNNIALHVEGSY</sequence>
<dbReference type="KEGG" id="grc:GI584_16645"/>
<organism evidence="3 4">
    <name type="scientific">Gracilibacillus salitolerans</name>
    <dbReference type="NCBI Taxonomy" id="2663022"/>
    <lineage>
        <taxon>Bacteria</taxon>
        <taxon>Bacillati</taxon>
        <taxon>Bacillota</taxon>
        <taxon>Bacilli</taxon>
        <taxon>Bacillales</taxon>
        <taxon>Bacillaceae</taxon>
        <taxon>Gracilibacillus</taxon>
    </lineage>
</organism>
<dbReference type="Gene3D" id="3.30.360.10">
    <property type="entry name" value="Dihydrodipicolinate Reductase, domain 2"/>
    <property type="match status" value="1"/>
</dbReference>
<proteinExistence type="predicted"/>
<feature type="domain" description="Gfo/Idh/MocA-like oxidoreductase N-terminal" evidence="1">
    <location>
        <begin position="4"/>
        <end position="124"/>
    </location>
</feature>
<dbReference type="AlphaFoldDB" id="A0A5Q2TLE8"/>
<gene>
    <name evidence="3" type="ORF">GI584_16645</name>
</gene>
<dbReference type="InterPro" id="IPR055170">
    <property type="entry name" value="GFO_IDH_MocA-like_dom"/>
</dbReference>
<dbReference type="InterPro" id="IPR052515">
    <property type="entry name" value="Gfo/Idh/MocA_Oxidoreductase"/>
</dbReference>
<evidence type="ECO:0000259" key="2">
    <source>
        <dbReference type="Pfam" id="PF22725"/>
    </source>
</evidence>
<dbReference type="RefSeq" id="WP_153791918.1">
    <property type="nucleotide sequence ID" value="NZ_CP045915.1"/>
</dbReference>
<feature type="domain" description="GFO/IDH/MocA-like oxidoreductase" evidence="2">
    <location>
        <begin position="134"/>
        <end position="259"/>
    </location>
</feature>
<evidence type="ECO:0000313" key="3">
    <source>
        <dbReference type="EMBL" id="QGH35576.1"/>
    </source>
</evidence>
<dbReference type="EMBL" id="CP045915">
    <property type="protein sequence ID" value="QGH35576.1"/>
    <property type="molecule type" value="Genomic_DNA"/>
</dbReference>
<dbReference type="SUPFAM" id="SSF55347">
    <property type="entry name" value="Glyceraldehyde-3-phosphate dehydrogenase-like, C-terminal domain"/>
    <property type="match status" value="1"/>
</dbReference>
<dbReference type="InterPro" id="IPR036291">
    <property type="entry name" value="NAD(P)-bd_dom_sf"/>
</dbReference>
<evidence type="ECO:0000313" key="4">
    <source>
        <dbReference type="Proteomes" id="UP000339690"/>
    </source>
</evidence>
<protein>
    <submittedName>
        <fullName evidence="3">Gfo/Idh/MocA family oxidoreductase</fullName>
    </submittedName>
</protein>
<dbReference type="PANTHER" id="PTHR43249">
    <property type="entry name" value="UDP-N-ACETYL-2-AMINO-2-DEOXY-D-GLUCURONATE OXIDASE"/>
    <property type="match status" value="1"/>
</dbReference>
<dbReference type="Proteomes" id="UP000339690">
    <property type="component" value="Chromosome"/>
</dbReference>
<keyword evidence="4" id="KW-1185">Reference proteome</keyword>
<dbReference type="SUPFAM" id="SSF51735">
    <property type="entry name" value="NAD(P)-binding Rossmann-fold domains"/>
    <property type="match status" value="1"/>
</dbReference>
<reference evidence="3 4" key="1">
    <citation type="submission" date="2019-11" db="EMBL/GenBank/DDBJ databases">
        <title>Gracilibacillus salitolerans sp. nov., a moderate halophile isolated from a saline soil in northwest China.</title>
        <authorList>
            <person name="Gan L."/>
        </authorList>
    </citation>
    <scope>NUCLEOTIDE SEQUENCE [LARGE SCALE GENOMIC DNA]</scope>
    <source>
        <strain evidence="3 4">SCU50</strain>
    </source>
</reference>
<dbReference type="GO" id="GO:0000166">
    <property type="term" value="F:nucleotide binding"/>
    <property type="evidence" value="ECO:0007669"/>
    <property type="project" value="InterPro"/>
</dbReference>
<dbReference type="Pfam" id="PF22725">
    <property type="entry name" value="GFO_IDH_MocA_C3"/>
    <property type="match status" value="1"/>
</dbReference>
<dbReference type="Pfam" id="PF01408">
    <property type="entry name" value="GFO_IDH_MocA"/>
    <property type="match status" value="1"/>
</dbReference>
<dbReference type="InterPro" id="IPR000683">
    <property type="entry name" value="Gfo/Idh/MocA-like_OxRdtase_N"/>
</dbReference>
<dbReference type="Gene3D" id="3.40.50.720">
    <property type="entry name" value="NAD(P)-binding Rossmann-like Domain"/>
    <property type="match status" value="1"/>
</dbReference>